<evidence type="ECO:0000256" key="1">
    <source>
        <dbReference type="SAM" id="MobiDB-lite"/>
    </source>
</evidence>
<proteinExistence type="predicted"/>
<dbReference type="InterPro" id="IPR040256">
    <property type="entry name" value="At4g02000-like"/>
</dbReference>
<dbReference type="AlphaFoldDB" id="A0A7J8UUI6"/>
<dbReference type="EMBL" id="JABFAB010000007">
    <property type="protein sequence ID" value="MBA0654147.1"/>
    <property type="molecule type" value="Genomic_DNA"/>
</dbReference>
<feature type="domain" description="DUF4283" evidence="3">
    <location>
        <begin position="152"/>
        <end position="219"/>
    </location>
</feature>
<dbReference type="PANTHER" id="PTHR31286">
    <property type="entry name" value="GLYCINE-RICH CELL WALL STRUCTURAL PROTEIN 1.8-LIKE"/>
    <property type="match status" value="1"/>
</dbReference>
<evidence type="ECO:0000313" key="4">
    <source>
        <dbReference type="EMBL" id="MBA0654147.1"/>
    </source>
</evidence>
<accession>A0A7J8UUI6</accession>
<keyword evidence="2" id="KW-0472">Membrane</keyword>
<dbReference type="Proteomes" id="UP000593573">
    <property type="component" value="Unassembled WGS sequence"/>
</dbReference>
<feature type="non-terminal residue" evidence="4">
    <location>
        <position position="349"/>
    </location>
</feature>
<keyword evidence="2" id="KW-1133">Transmembrane helix</keyword>
<dbReference type="OrthoDB" id="1729074at2759"/>
<dbReference type="PANTHER" id="PTHR31286:SF178">
    <property type="entry name" value="DUF4283 DOMAIN-CONTAINING PROTEIN"/>
    <property type="match status" value="1"/>
</dbReference>
<evidence type="ECO:0000259" key="3">
    <source>
        <dbReference type="Pfam" id="PF14111"/>
    </source>
</evidence>
<feature type="compositionally biased region" description="Basic and acidic residues" evidence="1">
    <location>
        <begin position="321"/>
        <end position="334"/>
    </location>
</feature>
<feature type="transmembrane region" description="Helical" evidence="2">
    <location>
        <begin position="9"/>
        <end position="27"/>
    </location>
</feature>
<dbReference type="InterPro" id="IPR025558">
    <property type="entry name" value="DUF4283"/>
</dbReference>
<feature type="region of interest" description="Disordered" evidence="1">
    <location>
        <begin position="321"/>
        <end position="349"/>
    </location>
</feature>
<name>A0A7J8UUI6_9ROSI</name>
<evidence type="ECO:0000313" key="5">
    <source>
        <dbReference type="Proteomes" id="UP000593573"/>
    </source>
</evidence>
<comment type="caution">
    <text evidence="4">The sequence shown here is derived from an EMBL/GenBank/DDBJ whole genome shotgun (WGS) entry which is preliminary data.</text>
</comment>
<feature type="transmembrane region" description="Helical" evidence="2">
    <location>
        <begin position="39"/>
        <end position="61"/>
    </location>
</feature>
<keyword evidence="2" id="KW-0812">Transmembrane</keyword>
<sequence>HARGFLSKIGAIVFLFGSLGVCLYSLLNKWAAVVSIRVPVVWLSIDGVGVILKGYTVVLLLRLVWLHQISVWGTYLRIDSHRESGFGFLVWWCLVSCNKWRGVVLSRMAEDINVLLERLNFSEEEWIRVISSNMKSSKIQGYEAWAVEKIMSGEKVNKNAMYRVLNSLWFTKEDVNFVELKEGVILVKFGIKEDRTRILNLPPWLFDQCLFAMLPYVKDQDLDTYALNISPFWLRIFNIPLEYMDKQVDNDGNWTKYIRVKVKIDVLKPLRKVVHLVRNDGIKIVCAIKYERLPAWLRASVRGSTARSNWRNGIEVIEEKKAMEKESNNDRQGEENGSTILKEKKSQKC</sequence>
<organism evidence="4 5">
    <name type="scientific">Gossypium klotzschianum</name>
    <dbReference type="NCBI Taxonomy" id="34286"/>
    <lineage>
        <taxon>Eukaryota</taxon>
        <taxon>Viridiplantae</taxon>
        <taxon>Streptophyta</taxon>
        <taxon>Embryophyta</taxon>
        <taxon>Tracheophyta</taxon>
        <taxon>Spermatophyta</taxon>
        <taxon>Magnoliopsida</taxon>
        <taxon>eudicotyledons</taxon>
        <taxon>Gunneridae</taxon>
        <taxon>Pentapetalae</taxon>
        <taxon>rosids</taxon>
        <taxon>malvids</taxon>
        <taxon>Malvales</taxon>
        <taxon>Malvaceae</taxon>
        <taxon>Malvoideae</taxon>
        <taxon>Gossypium</taxon>
    </lineage>
</organism>
<reference evidence="4 5" key="1">
    <citation type="journal article" date="2019" name="Genome Biol. Evol.">
        <title>Insights into the evolution of the New World diploid cottons (Gossypium, subgenus Houzingenia) based on genome sequencing.</title>
        <authorList>
            <person name="Grover C.E."/>
            <person name="Arick M.A. 2nd"/>
            <person name="Thrash A."/>
            <person name="Conover J.L."/>
            <person name="Sanders W.S."/>
            <person name="Peterson D.G."/>
            <person name="Frelichowski J.E."/>
            <person name="Scheffler J.A."/>
            <person name="Scheffler B.E."/>
            <person name="Wendel J.F."/>
        </authorList>
    </citation>
    <scope>NUCLEOTIDE SEQUENCE [LARGE SCALE GENOMIC DNA]</scope>
    <source>
        <strain evidence="4">57</strain>
        <tissue evidence="4">Leaf</tissue>
    </source>
</reference>
<protein>
    <recommendedName>
        <fullName evidence="3">DUF4283 domain-containing protein</fullName>
    </recommendedName>
</protein>
<gene>
    <name evidence="4" type="ORF">Goklo_021217</name>
</gene>
<keyword evidence="5" id="KW-1185">Reference proteome</keyword>
<evidence type="ECO:0000256" key="2">
    <source>
        <dbReference type="SAM" id="Phobius"/>
    </source>
</evidence>
<dbReference type="Pfam" id="PF14111">
    <property type="entry name" value="DUF4283"/>
    <property type="match status" value="1"/>
</dbReference>